<keyword evidence="8" id="KW-1185">Reference proteome</keyword>
<dbReference type="OrthoDB" id="21467at2759"/>
<evidence type="ECO:0000313" key="7">
    <source>
        <dbReference type="EMBL" id="KAG7366273.1"/>
    </source>
</evidence>
<organism evidence="7 8">
    <name type="scientific">Nitzschia inconspicua</name>
    <dbReference type="NCBI Taxonomy" id="303405"/>
    <lineage>
        <taxon>Eukaryota</taxon>
        <taxon>Sar</taxon>
        <taxon>Stramenopiles</taxon>
        <taxon>Ochrophyta</taxon>
        <taxon>Bacillariophyta</taxon>
        <taxon>Bacillariophyceae</taxon>
        <taxon>Bacillariophycidae</taxon>
        <taxon>Bacillariales</taxon>
        <taxon>Bacillariaceae</taxon>
        <taxon>Nitzschia</taxon>
    </lineage>
</organism>
<dbReference type="GO" id="GO:0003723">
    <property type="term" value="F:RNA binding"/>
    <property type="evidence" value="ECO:0007669"/>
    <property type="project" value="UniProtKB-UniRule"/>
</dbReference>
<protein>
    <submittedName>
        <fullName evidence="7">RNA-binding protein RNP-2</fullName>
    </submittedName>
</protein>
<feature type="compositionally biased region" description="Basic and acidic residues" evidence="5">
    <location>
        <begin position="321"/>
        <end position="330"/>
    </location>
</feature>
<evidence type="ECO:0000256" key="5">
    <source>
        <dbReference type="SAM" id="MobiDB-lite"/>
    </source>
</evidence>
<feature type="compositionally biased region" description="Basic and acidic residues" evidence="5">
    <location>
        <begin position="237"/>
        <end position="257"/>
    </location>
</feature>
<dbReference type="SMART" id="SM00360">
    <property type="entry name" value="RRM"/>
    <property type="match status" value="1"/>
</dbReference>
<dbReference type="Pfam" id="PF00076">
    <property type="entry name" value="RRM_1"/>
    <property type="match status" value="1"/>
</dbReference>
<dbReference type="InterPro" id="IPR000504">
    <property type="entry name" value="RRM_dom"/>
</dbReference>
<gene>
    <name evidence="7" type="ORF">IV203_028943</name>
</gene>
<dbReference type="CDD" id="cd12307">
    <property type="entry name" value="RRM_NIFK_like"/>
    <property type="match status" value="1"/>
</dbReference>
<dbReference type="AlphaFoldDB" id="A0A9K3LQT2"/>
<feature type="compositionally biased region" description="Basic and acidic residues" evidence="5">
    <location>
        <begin position="40"/>
        <end position="71"/>
    </location>
</feature>
<evidence type="ECO:0000313" key="8">
    <source>
        <dbReference type="Proteomes" id="UP000693970"/>
    </source>
</evidence>
<evidence type="ECO:0000256" key="1">
    <source>
        <dbReference type="ARBA" id="ARBA00004604"/>
    </source>
</evidence>
<proteinExistence type="predicted"/>
<feature type="domain" description="RRM" evidence="6">
    <location>
        <begin position="76"/>
        <end position="153"/>
    </location>
</feature>
<feature type="region of interest" description="Disordered" evidence="5">
    <location>
        <begin position="1"/>
        <end position="73"/>
    </location>
</feature>
<comment type="subcellular location">
    <subcellularLocation>
        <location evidence="1">Nucleus</location>
        <location evidence="1">Nucleolus</location>
    </subcellularLocation>
</comment>
<dbReference type="PANTHER" id="PTHR46754">
    <property type="entry name" value="MKI67 FHA DOMAIN-INTERACTING NUCLEOLAR PHOSPHOPROTEIN"/>
    <property type="match status" value="1"/>
</dbReference>
<feature type="compositionally biased region" description="Basic residues" evidence="5">
    <location>
        <begin position="365"/>
        <end position="381"/>
    </location>
</feature>
<reference evidence="7" key="2">
    <citation type="submission" date="2021-04" db="EMBL/GenBank/DDBJ databases">
        <authorList>
            <person name="Podell S."/>
        </authorList>
    </citation>
    <scope>NUCLEOTIDE SEQUENCE</scope>
    <source>
        <strain evidence="7">Hildebrandi</strain>
    </source>
</reference>
<keyword evidence="2 4" id="KW-0694">RNA-binding</keyword>
<evidence type="ECO:0000256" key="3">
    <source>
        <dbReference type="ARBA" id="ARBA00023242"/>
    </source>
</evidence>
<comment type="caution">
    <text evidence="7">The sequence shown here is derived from an EMBL/GenBank/DDBJ whole genome shotgun (WGS) entry which is preliminary data.</text>
</comment>
<evidence type="ECO:0000256" key="4">
    <source>
        <dbReference type="PROSITE-ProRule" id="PRU00176"/>
    </source>
</evidence>
<reference evidence="7" key="1">
    <citation type="journal article" date="2021" name="Sci. Rep.">
        <title>Diploid genomic architecture of Nitzschia inconspicua, an elite biomass production diatom.</title>
        <authorList>
            <person name="Oliver A."/>
            <person name="Podell S."/>
            <person name="Pinowska A."/>
            <person name="Traller J.C."/>
            <person name="Smith S.R."/>
            <person name="McClure R."/>
            <person name="Beliaev A."/>
            <person name="Bohutskyi P."/>
            <person name="Hill E.A."/>
            <person name="Rabines A."/>
            <person name="Zheng H."/>
            <person name="Allen L.Z."/>
            <person name="Kuo A."/>
            <person name="Grigoriev I.V."/>
            <person name="Allen A.E."/>
            <person name="Hazlebeck D."/>
            <person name="Allen E.E."/>
        </authorList>
    </citation>
    <scope>NUCLEOTIDE SEQUENCE</scope>
    <source>
        <strain evidence="7">Hildebrandi</strain>
    </source>
</reference>
<feature type="region of interest" description="Disordered" evidence="5">
    <location>
        <begin position="234"/>
        <end position="381"/>
    </location>
</feature>
<dbReference type="Proteomes" id="UP000693970">
    <property type="component" value="Unassembled WGS sequence"/>
</dbReference>
<evidence type="ECO:0000259" key="6">
    <source>
        <dbReference type="PROSITE" id="PS50102"/>
    </source>
</evidence>
<name>A0A9K3LQT2_9STRA</name>
<accession>A0A9K3LQT2</accession>
<feature type="compositionally biased region" description="Basic and acidic residues" evidence="5">
    <location>
        <begin position="346"/>
        <end position="359"/>
    </location>
</feature>
<keyword evidence="3" id="KW-0539">Nucleus</keyword>
<sequence length="381" mass="43815">MSKTLHRTLQAKMAALEGPEWDSSDEEGAAPVTQKKKLTDKKTKPKTEKTKKTATRKEPQQPPKEDDKKGGDEDDLVLYIGHLPKEFEEQDLNNFLSQFGKVRNCRISRKVETGNSRGYAFVRFDEKEVCQIVCDTLHGYFLGRQRLVCQIRPAHRGMFYNTDTVIQRHIQQKQLEKKKRNRNLANAEKLKEITARLVSREQKKRKQLEAMGIEYDFPGYKNNHEALQIELQLQEQDGGKKENEKNEADKMARKRSDSIGSEGSHKKKKKKRKESIDSVESASKRPRKDSVESVSNTKKSKRKESIESVSSETKLNKKTRKDSNDSEGSAKKKKKKDSESSQLSLKETEEKSKSTKMDRLTQSAKKAKKSKTDKKRRQSAP</sequence>
<feature type="compositionally biased region" description="Acidic residues" evidence="5">
    <location>
        <begin position="19"/>
        <end position="28"/>
    </location>
</feature>
<evidence type="ECO:0000256" key="2">
    <source>
        <dbReference type="ARBA" id="ARBA00022884"/>
    </source>
</evidence>
<dbReference type="EMBL" id="JAGRRH010000007">
    <property type="protein sequence ID" value="KAG7366273.1"/>
    <property type="molecule type" value="Genomic_DNA"/>
</dbReference>
<dbReference type="GO" id="GO:0005730">
    <property type="term" value="C:nucleolus"/>
    <property type="evidence" value="ECO:0007669"/>
    <property type="project" value="UniProtKB-SubCell"/>
</dbReference>
<dbReference type="PROSITE" id="PS50102">
    <property type="entry name" value="RRM"/>
    <property type="match status" value="1"/>
</dbReference>